<dbReference type="GO" id="GO:0008716">
    <property type="term" value="F:D-alanine-D-alanine ligase activity"/>
    <property type="evidence" value="ECO:0007669"/>
    <property type="project" value="InterPro"/>
</dbReference>
<dbReference type="InterPro" id="IPR011095">
    <property type="entry name" value="Dala_Dala_lig_C"/>
</dbReference>
<dbReference type="AlphaFoldDB" id="A0A382RMP9"/>
<comment type="subcellular location">
    <subcellularLocation>
        <location evidence="1">Cytoplasm</location>
    </subcellularLocation>
</comment>
<dbReference type="GO" id="GO:0071555">
    <property type="term" value="P:cell wall organization"/>
    <property type="evidence" value="ECO:0007669"/>
    <property type="project" value="UniProtKB-KW"/>
</dbReference>
<evidence type="ECO:0000256" key="8">
    <source>
        <dbReference type="ARBA" id="ARBA00022984"/>
    </source>
</evidence>
<dbReference type="Pfam" id="PF01820">
    <property type="entry name" value="Dala_Dala_lig_N"/>
    <property type="match status" value="1"/>
</dbReference>
<feature type="domain" description="ATP-grasp" evidence="10">
    <location>
        <begin position="109"/>
        <end position="281"/>
    </location>
</feature>
<reference evidence="11" key="1">
    <citation type="submission" date="2018-05" db="EMBL/GenBank/DDBJ databases">
        <authorList>
            <person name="Lanie J.A."/>
            <person name="Ng W.-L."/>
            <person name="Kazmierczak K.M."/>
            <person name="Andrzejewski T.M."/>
            <person name="Davidsen T.M."/>
            <person name="Wayne K.J."/>
            <person name="Tettelin H."/>
            <person name="Glass J.I."/>
            <person name="Rusch D."/>
            <person name="Podicherti R."/>
            <person name="Tsui H.-C.T."/>
            <person name="Winkler M.E."/>
        </authorList>
    </citation>
    <scope>NUCLEOTIDE SEQUENCE</scope>
</reference>
<gene>
    <name evidence="11" type="ORF">METZ01_LOCUS351554</name>
</gene>
<evidence type="ECO:0000256" key="4">
    <source>
        <dbReference type="ARBA" id="ARBA00022598"/>
    </source>
</evidence>
<dbReference type="Gene3D" id="3.30.1490.20">
    <property type="entry name" value="ATP-grasp fold, A domain"/>
    <property type="match status" value="1"/>
</dbReference>
<keyword evidence="8" id="KW-0573">Peptidoglycan synthesis</keyword>
<keyword evidence="9" id="KW-0961">Cell wall biogenesis/degradation</keyword>
<protein>
    <recommendedName>
        <fullName evidence="10">ATP-grasp domain-containing protein</fullName>
    </recommendedName>
</protein>
<dbReference type="PANTHER" id="PTHR23132:SF23">
    <property type="entry name" value="D-ALANINE--D-ALANINE LIGASE B"/>
    <property type="match status" value="1"/>
</dbReference>
<dbReference type="GO" id="GO:0005524">
    <property type="term" value="F:ATP binding"/>
    <property type="evidence" value="ECO:0007669"/>
    <property type="project" value="UniProtKB-KW"/>
</dbReference>
<feature type="non-terminal residue" evidence="11">
    <location>
        <position position="281"/>
    </location>
</feature>
<keyword evidence="7" id="KW-0133">Cell shape</keyword>
<dbReference type="PANTHER" id="PTHR23132">
    <property type="entry name" value="D-ALANINE--D-ALANINE LIGASE"/>
    <property type="match status" value="1"/>
</dbReference>
<accession>A0A382RMP9</accession>
<dbReference type="GO" id="GO:0008360">
    <property type="term" value="P:regulation of cell shape"/>
    <property type="evidence" value="ECO:0007669"/>
    <property type="project" value="UniProtKB-KW"/>
</dbReference>
<evidence type="ECO:0000256" key="9">
    <source>
        <dbReference type="ARBA" id="ARBA00023316"/>
    </source>
</evidence>
<dbReference type="Pfam" id="PF07478">
    <property type="entry name" value="Dala_Dala_lig_C"/>
    <property type="match status" value="1"/>
</dbReference>
<dbReference type="Gene3D" id="3.30.470.20">
    <property type="entry name" value="ATP-grasp fold, B domain"/>
    <property type="match status" value="1"/>
</dbReference>
<sequence>MYTLDQGGLVNQFHIAVMAGGFGAEREISLKSGAAVMCALRLLGHQVDEVDPAIKDWQLPDGVQVVFLALHGEFGEDGQVQTCLESLGVPYTGTGPHGSAIAFDKAQSRDAFCRRSIPTPRGAVLTDSCAPPPDVPPPWVLKPVAQGSSVGLRMVDDETQWPSALKETLKHDKRVLCEERIKGREITLGVLAGEVLPVVEVCPNSNVYDYQSKYTRGATEYFCPADLSEACTERVQQLGLRAFEAVEARDFGRVDMMLDGSLDPYVLEVNTLPGMTETSLL</sequence>
<evidence type="ECO:0000313" key="11">
    <source>
        <dbReference type="EMBL" id="SVC98700.1"/>
    </source>
</evidence>
<keyword evidence="5" id="KW-0547">Nucleotide-binding</keyword>
<organism evidence="11">
    <name type="scientific">marine metagenome</name>
    <dbReference type="NCBI Taxonomy" id="408172"/>
    <lineage>
        <taxon>unclassified sequences</taxon>
        <taxon>metagenomes</taxon>
        <taxon>ecological metagenomes</taxon>
    </lineage>
</organism>
<dbReference type="SUPFAM" id="SSF52440">
    <property type="entry name" value="PreATP-grasp domain"/>
    <property type="match status" value="1"/>
</dbReference>
<keyword evidence="6" id="KW-0067">ATP-binding</keyword>
<dbReference type="PROSITE" id="PS50975">
    <property type="entry name" value="ATP_GRASP"/>
    <property type="match status" value="1"/>
</dbReference>
<dbReference type="EMBL" id="UINC01122717">
    <property type="protein sequence ID" value="SVC98700.1"/>
    <property type="molecule type" value="Genomic_DNA"/>
</dbReference>
<dbReference type="GO" id="GO:0005737">
    <property type="term" value="C:cytoplasm"/>
    <property type="evidence" value="ECO:0007669"/>
    <property type="project" value="UniProtKB-SubCell"/>
</dbReference>
<dbReference type="GO" id="GO:0046872">
    <property type="term" value="F:metal ion binding"/>
    <property type="evidence" value="ECO:0007669"/>
    <property type="project" value="InterPro"/>
</dbReference>
<dbReference type="PIRSF" id="PIRSF039102">
    <property type="entry name" value="Ddl/VanB"/>
    <property type="match status" value="1"/>
</dbReference>
<dbReference type="InterPro" id="IPR000291">
    <property type="entry name" value="D-Ala_lig_Van_CS"/>
</dbReference>
<dbReference type="InterPro" id="IPR011127">
    <property type="entry name" value="Dala_Dala_lig_N"/>
</dbReference>
<proteinExistence type="inferred from homology"/>
<dbReference type="NCBIfam" id="NF002378">
    <property type="entry name" value="PRK01372.1"/>
    <property type="match status" value="1"/>
</dbReference>
<evidence type="ECO:0000256" key="7">
    <source>
        <dbReference type="ARBA" id="ARBA00022960"/>
    </source>
</evidence>
<evidence type="ECO:0000256" key="5">
    <source>
        <dbReference type="ARBA" id="ARBA00022741"/>
    </source>
</evidence>
<evidence type="ECO:0000256" key="2">
    <source>
        <dbReference type="ARBA" id="ARBA00010871"/>
    </source>
</evidence>
<evidence type="ECO:0000256" key="6">
    <source>
        <dbReference type="ARBA" id="ARBA00022840"/>
    </source>
</evidence>
<evidence type="ECO:0000259" key="10">
    <source>
        <dbReference type="PROSITE" id="PS50975"/>
    </source>
</evidence>
<dbReference type="InterPro" id="IPR011761">
    <property type="entry name" value="ATP-grasp"/>
</dbReference>
<dbReference type="Gene3D" id="3.40.50.20">
    <property type="match status" value="1"/>
</dbReference>
<comment type="similarity">
    <text evidence="2">Belongs to the D-alanine--D-alanine ligase family.</text>
</comment>
<dbReference type="GO" id="GO:0009252">
    <property type="term" value="P:peptidoglycan biosynthetic process"/>
    <property type="evidence" value="ECO:0007669"/>
    <property type="project" value="UniProtKB-KW"/>
</dbReference>
<dbReference type="InterPro" id="IPR013815">
    <property type="entry name" value="ATP_grasp_subdomain_1"/>
</dbReference>
<keyword evidence="4" id="KW-0436">Ligase</keyword>
<evidence type="ECO:0000256" key="3">
    <source>
        <dbReference type="ARBA" id="ARBA00022490"/>
    </source>
</evidence>
<dbReference type="SUPFAM" id="SSF56059">
    <property type="entry name" value="Glutathione synthetase ATP-binding domain-like"/>
    <property type="match status" value="1"/>
</dbReference>
<dbReference type="InterPro" id="IPR005905">
    <property type="entry name" value="D_ala_D_ala"/>
</dbReference>
<dbReference type="InterPro" id="IPR016185">
    <property type="entry name" value="PreATP-grasp_dom_sf"/>
</dbReference>
<dbReference type="PROSITE" id="PS00844">
    <property type="entry name" value="DALA_DALA_LIGASE_2"/>
    <property type="match status" value="1"/>
</dbReference>
<name>A0A382RMP9_9ZZZZ</name>
<evidence type="ECO:0000256" key="1">
    <source>
        <dbReference type="ARBA" id="ARBA00004496"/>
    </source>
</evidence>
<keyword evidence="3" id="KW-0963">Cytoplasm</keyword>